<reference evidence="2 3" key="1">
    <citation type="submission" date="2024-05" db="EMBL/GenBank/DDBJ databases">
        <title>The nuclear and mitochondrial genome assemblies of Tetragonisca angustula (Apidae: Meliponini), a tiny yet remarkable pollinator in the Neotropics.</title>
        <authorList>
            <person name="Ferrari R."/>
            <person name="Ricardo P.C."/>
            <person name="Dias F.C."/>
            <person name="Araujo N.S."/>
            <person name="Soares D.O."/>
            <person name="Zhou Q.-S."/>
            <person name="Zhu C.-D."/>
            <person name="Coutinho L."/>
            <person name="Airas M.C."/>
            <person name="Batista T.M."/>
        </authorList>
    </citation>
    <scope>NUCLEOTIDE SEQUENCE [LARGE SCALE GENOMIC DNA]</scope>
    <source>
        <strain evidence="2">ASF017062</strain>
        <tissue evidence="2">Abdomen</tissue>
    </source>
</reference>
<dbReference type="EMBL" id="JAWNGG020000010">
    <property type="protein sequence ID" value="KAK9309534.1"/>
    <property type="molecule type" value="Genomic_DNA"/>
</dbReference>
<dbReference type="GO" id="GO:0045747">
    <property type="term" value="P:positive regulation of Notch signaling pathway"/>
    <property type="evidence" value="ECO:0007669"/>
    <property type="project" value="TreeGrafter"/>
</dbReference>
<dbReference type="AlphaFoldDB" id="A0AAW1AH11"/>
<dbReference type="InterPro" id="IPR027951">
    <property type="entry name" value="Nepro_N"/>
</dbReference>
<feature type="domain" description="Nucleolus and neural progenitor protein-like N-terminal" evidence="1">
    <location>
        <begin position="5"/>
        <end position="185"/>
    </location>
</feature>
<keyword evidence="3" id="KW-1185">Reference proteome</keyword>
<protein>
    <recommendedName>
        <fullName evidence="1">Nucleolus and neural progenitor protein-like N-terminal domain-containing protein</fullName>
    </recommendedName>
</protein>
<dbReference type="GO" id="GO:0005634">
    <property type="term" value="C:nucleus"/>
    <property type="evidence" value="ECO:0007669"/>
    <property type="project" value="TreeGrafter"/>
</dbReference>
<sequence>MEAIWNDKQLERPPNAVYRVERQKFDAAAFLLTLDKIIKDLTSQEMLHKEAAILSRLIYRMKRKFRSDKGMKSMLKVNKALLRYLSLSLEKEYENLKNHVEIDQKYITLSSKQMVEYVLVKTQGFAKLMLRLEEVSRHAAYFFKCRIGLGHAWSIGIISYAVISRIWILSRHLLKKTCIWYNDLYQYLHLFEIVGLPWLPENYELADDLKSWLLVPWIDESTPSVPNDYGLKNTMFKLITPYDSDEDLASNIQDKNKETKSENTVSCFLRNKNISNKIATVIPNNDTGEIVDRHAFELQCIQNSAITVERKHKEMTNVDKTNEKEKAASFKNSHRQFYVENLGNEFITEKKKKNSKMKIKKLAKKEISEKLITFDNINNKSDLKLLLNEASYPGLDKLQWNIIKNKSKKLLDKLESCSDEIKQSILFKKIIKRIKNWIA</sequence>
<dbReference type="PANTHER" id="PTHR34761">
    <property type="entry name" value="NUCLEOLUS AND NEURAL PROGENITOR PROTEIN"/>
    <property type="match status" value="1"/>
</dbReference>
<evidence type="ECO:0000313" key="2">
    <source>
        <dbReference type="EMBL" id="KAK9309534.1"/>
    </source>
</evidence>
<name>A0AAW1AH11_9HYME</name>
<dbReference type="InterPro" id="IPR052835">
    <property type="entry name" value="Nepro"/>
</dbReference>
<proteinExistence type="predicted"/>
<organism evidence="2 3">
    <name type="scientific">Tetragonisca angustula</name>
    <dbReference type="NCBI Taxonomy" id="166442"/>
    <lineage>
        <taxon>Eukaryota</taxon>
        <taxon>Metazoa</taxon>
        <taxon>Ecdysozoa</taxon>
        <taxon>Arthropoda</taxon>
        <taxon>Hexapoda</taxon>
        <taxon>Insecta</taxon>
        <taxon>Pterygota</taxon>
        <taxon>Neoptera</taxon>
        <taxon>Endopterygota</taxon>
        <taxon>Hymenoptera</taxon>
        <taxon>Apocrita</taxon>
        <taxon>Aculeata</taxon>
        <taxon>Apoidea</taxon>
        <taxon>Anthophila</taxon>
        <taxon>Apidae</taxon>
        <taxon>Tetragonisca</taxon>
    </lineage>
</organism>
<dbReference type="PANTHER" id="PTHR34761:SF1">
    <property type="entry name" value="NUCLEOLUS AND NEURAL PROGENITOR PROTEIN"/>
    <property type="match status" value="1"/>
</dbReference>
<gene>
    <name evidence="2" type="ORF">QLX08_000786</name>
</gene>
<evidence type="ECO:0000313" key="3">
    <source>
        <dbReference type="Proteomes" id="UP001432146"/>
    </source>
</evidence>
<comment type="caution">
    <text evidence="2">The sequence shown here is derived from an EMBL/GenBank/DDBJ whole genome shotgun (WGS) entry which is preliminary data.</text>
</comment>
<dbReference type="Pfam" id="PF14780">
    <property type="entry name" value="NEPRO_N"/>
    <property type="match status" value="1"/>
</dbReference>
<accession>A0AAW1AH11</accession>
<dbReference type="Proteomes" id="UP001432146">
    <property type="component" value="Unassembled WGS sequence"/>
</dbReference>
<evidence type="ECO:0000259" key="1">
    <source>
        <dbReference type="Pfam" id="PF14780"/>
    </source>
</evidence>